<evidence type="ECO:0000256" key="4">
    <source>
        <dbReference type="ARBA" id="ARBA00023163"/>
    </source>
</evidence>
<dbReference type="STRING" id="1051891.A0A0C3QBA8"/>
<evidence type="ECO:0000256" key="1">
    <source>
        <dbReference type="ARBA" id="ARBA00004123"/>
    </source>
</evidence>
<dbReference type="GO" id="GO:0016592">
    <property type="term" value="C:mediator complex"/>
    <property type="evidence" value="ECO:0007669"/>
    <property type="project" value="InterPro"/>
</dbReference>
<evidence type="ECO:0000256" key="7">
    <source>
        <dbReference type="SAM" id="MobiDB-lite"/>
    </source>
</evidence>
<keyword evidence="6" id="KW-0010">Activator</keyword>
<evidence type="ECO:0000256" key="6">
    <source>
        <dbReference type="RuleBase" id="RU364146"/>
    </source>
</evidence>
<dbReference type="InterPro" id="IPR019145">
    <property type="entry name" value="Mediator_Med10"/>
</dbReference>
<dbReference type="OrthoDB" id="337270at2759"/>
<keyword evidence="3 6" id="KW-0805">Transcription regulation</keyword>
<feature type="region of interest" description="Disordered" evidence="7">
    <location>
        <begin position="1"/>
        <end position="35"/>
    </location>
</feature>
<evidence type="ECO:0000256" key="3">
    <source>
        <dbReference type="ARBA" id="ARBA00023015"/>
    </source>
</evidence>
<evidence type="ECO:0000256" key="2">
    <source>
        <dbReference type="ARBA" id="ARBA00005389"/>
    </source>
</evidence>
<evidence type="ECO:0000256" key="5">
    <source>
        <dbReference type="ARBA" id="ARBA00023242"/>
    </source>
</evidence>
<comment type="subcellular location">
    <subcellularLocation>
        <location evidence="1 6">Nucleus</location>
    </subcellularLocation>
</comment>
<reference evidence="9" key="2">
    <citation type="submission" date="2015-01" db="EMBL/GenBank/DDBJ databases">
        <title>Evolutionary Origins and Diversification of the Mycorrhizal Mutualists.</title>
        <authorList>
            <consortium name="DOE Joint Genome Institute"/>
            <consortium name="Mycorrhizal Genomics Consortium"/>
            <person name="Kohler A."/>
            <person name="Kuo A."/>
            <person name="Nagy L.G."/>
            <person name="Floudas D."/>
            <person name="Copeland A."/>
            <person name="Barry K.W."/>
            <person name="Cichocki N."/>
            <person name="Veneault-Fourrey C."/>
            <person name="LaButti K."/>
            <person name="Lindquist E.A."/>
            <person name="Lipzen A."/>
            <person name="Lundell T."/>
            <person name="Morin E."/>
            <person name="Murat C."/>
            <person name="Riley R."/>
            <person name="Ohm R."/>
            <person name="Sun H."/>
            <person name="Tunlid A."/>
            <person name="Henrissat B."/>
            <person name="Grigoriev I.V."/>
            <person name="Hibbett D.S."/>
            <person name="Martin F."/>
        </authorList>
    </citation>
    <scope>NUCLEOTIDE SEQUENCE [LARGE SCALE GENOMIC DNA]</scope>
    <source>
        <strain evidence="9">MUT 4182</strain>
    </source>
</reference>
<evidence type="ECO:0000313" key="8">
    <source>
        <dbReference type="EMBL" id="KIO27750.1"/>
    </source>
</evidence>
<dbReference type="GO" id="GO:0003712">
    <property type="term" value="F:transcription coregulator activity"/>
    <property type="evidence" value="ECO:0007669"/>
    <property type="project" value="InterPro"/>
</dbReference>
<dbReference type="GO" id="GO:0006357">
    <property type="term" value="P:regulation of transcription by RNA polymerase II"/>
    <property type="evidence" value="ECO:0007669"/>
    <property type="project" value="InterPro"/>
</dbReference>
<comment type="similarity">
    <text evidence="2 6">Belongs to the Mediator complex subunit 10 family.</text>
</comment>
<organism evidence="8 9">
    <name type="scientific">Tulasnella calospora MUT 4182</name>
    <dbReference type="NCBI Taxonomy" id="1051891"/>
    <lineage>
        <taxon>Eukaryota</taxon>
        <taxon>Fungi</taxon>
        <taxon>Dikarya</taxon>
        <taxon>Basidiomycota</taxon>
        <taxon>Agaricomycotina</taxon>
        <taxon>Agaricomycetes</taxon>
        <taxon>Cantharellales</taxon>
        <taxon>Tulasnellaceae</taxon>
        <taxon>Tulasnella</taxon>
    </lineage>
</organism>
<dbReference type="Proteomes" id="UP000054248">
    <property type="component" value="Unassembled WGS sequence"/>
</dbReference>
<dbReference type="EMBL" id="KN823004">
    <property type="protein sequence ID" value="KIO27750.1"/>
    <property type="molecule type" value="Genomic_DNA"/>
</dbReference>
<gene>
    <name evidence="6" type="primary">MED10</name>
    <name evidence="8" type="ORF">M407DRAFT_189231</name>
</gene>
<dbReference type="Pfam" id="PF09748">
    <property type="entry name" value="Med10"/>
    <property type="match status" value="1"/>
</dbReference>
<protein>
    <recommendedName>
        <fullName evidence="6">Mediator of RNA polymerase II transcription subunit 10</fullName>
    </recommendedName>
    <alternativeName>
        <fullName evidence="6">Mediator complex subunit 10</fullName>
    </alternativeName>
</protein>
<evidence type="ECO:0000313" key="9">
    <source>
        <dbReference type="Proteomes" id="UP000054248"/>
    </source>
</evidence>
<sequence length="184" mass="20442">MPPPPPSATIPDGAASPDTEEERPPSPTVPAPLKRVQDTLLSLEYTLRNLSAVAADVQPDGQDDPPEGRVGRTVNEVIRLLAQLDEQKDDVEQNIPKDVLDDIDNNRNPNRSAKARVENTAVQNQFVHSQLMAVQSYRGFLREALVENFPDMAPFLDEPRMDLTKHAGDVVRMPSHFEQPTHPI</sequence>
<name>A0A0C3QBA8_9AGAM</name>
<dbReference type="AlphaFoldDB" id="A0A0C3QBA8"/>
<keyword evidence="5 6" id="KW-0539">Nucleus</keyword>
<dbReference type="HOGENOM" id="CLU_102642_1_0_1"/>
<keyword evidence="9" id="KW-1185">Reference proteome</keyword>
<accession>A0A0C3QBA8</accession>
<comment type="function">
    <text evidence="6">Component of the Mediator complex, a coactivator involved in the regulated transcription of nearly all RNA polymerase II-dependent genes. Mediator functions as a bridge to convey information from gene-specific regulatory proteins to the basal RNA polymerase II transcription machinery. Mediator is recruited to promoters by direct interactions with regulatory proteins and serves as a scaffold for the assembly of a functional preinitiation complex with RNA polymerase II and the general transcription factors.</text>
</comment>
<keyword evidence="4 6" id="KW-0804">Transcription</keyword>
<comment type="subunit">
    <text evidence="6">Component of the Mediator complex.</text>
</comment>
<reference evidence="8 9" key="1">
    <citation type="submission" date="2014-04" db="EMBL/GenBank/DDBJ databases">
        <authorList>
            <consortium name="DOE Joint Genome Institute"/>
            <person name="Kuo A."/>
            <person name="Girlanda M."/>
            <person name="Perotto S."/>
            <person name="Kohler A."/>
            <person name="Nagy L.G."/>
            <person name="Floudas D."/>
            <person name="Copeland A."/>
            <person name="Barry K.W."/>
            <person name="Cichocki N."/>
            <person name="Veneault-Fourrey C."/>
            <person name="LaButti K."/>
            <person name="Lindquist E.A."/>
            <person name="Lipzen A."/>
            <person name="Lundell T."/>
            <person name="Morin E."/>
            <person name="Murat C."/>
            <person name="Sun H."/>
            <person name="Tunlid A."/>
            <person name="Henrissat B."/>
            <person name="Grigoriev I.V."/>
            <person name="Hibbett D.S."/>
            <person name="Martin F."/>
            <person name="Nordberg H.P."/>
            <person name="Cantor M.N."/>
            <person name="Hua S.X."/>
        </authorList>
    </citation>
    <scope>NUCLEOTIDE SEQUENCE [LARGE SCALE GENOMIC DNA]</scope>
    <source>
        <strain evidence="8 9">MUT 4182</strain>
    </source>
</reference>
<proteinExistence type="inferred from homology"/>